<keyword evidence="7" id="KW-1185">Reference proteome</keyword>
<dbReference type="Pfam" id="PF16076">
    <property type="entry name" value="Acyltransf_C"/>
    <property type="match status" value="1"/>
</dbReference>
<protein>
    <recommendedName>
        <fullName evidence="5">Phospholipid/glycerol acyltransferase domain-containing protein</fullName>
    </recommendedName>
</protein>
<gene>
    <name evidence="6" type="ORF">NDN08_003387</name>
</gene>
<evidence type="ECO:0000313" key="7">
    <source>
        <dbReference type="Proteomes" id="UP001157974"/>
    </source>
</evidence>
<keyword evidence="4" id="KW-0812">Transmembrane</keyword>
<dbReference type="SUPFAM" id="SSF69593">
    <property type="entry name" value="Glycerol-3-phosphate (1)-acyltransferase"/>
    <property type="match status" value="1"/>
</dbReference>
<evidence type="ECO:0000313" key="6">
    <source>
        <dbReference type="EMBL" id="KAJ8906903.1"/>
    </source>
</evidence>
<comment type="caution">
    <text evidence="6">The sequence shown here is derived from an EMBL/GenBank/DDBJ whole genome shotgun (WGS) entry which is preliminary data.</text>
</comment>
<dbReference type="InterPro" id="IPR002123">
    <property type="entry name" value="Plipid/glycerol_acylTrfase"/>
</dbReference>
<evidence type="ECO:0000256" key="3">
    <source>
        <dbReference type="ARBA" id="ARBA00023315"/>
    </source>
</evidence>
<dbReference type="GO" id="GO:0012505">
    <property type="term" value="C:endomembrane system"/>
    <property type="evidence" value="ECO:0007669"/>
    <property type="project" value="TreeGrafter"/>
</dbReference>
<evidence type="ECO:0000256" key="4">
    <source>
        <dbReference type="SAM" id="Phobius"/>
    </source>
</evidence>
<evidence type="ECO:0000256" key="1">
    <source>
        <dbReference type="ARBA" id="ARBA00008655"/>
    </source>
</evidence>
<name>A0AAV8UWC7_9RHOD</name>
<dbReference type="GO" id="GO:0016746">
    <property type="term" value="F:acyltransferase activity"/>
    <property type="evidence" value="ECO:0007669"/>
    <property type="project" value="UniProtKB-KW"/>
</dbReference>
<dbReference type="EMBL" id="JAMWBK010000003">
    <property type="protein sequence ID" value="KAJ8906903.1"/>
    <property type="molecule type" value="Genomic_DNA"/>
</dbReference>
<dbReference type="PANTHER" id="PTHR10983">
    <property type="entry name" value="1-ACYLGLYCEROL-3-PHOSPHATE ACYLTRANSFERASE-RELATED"/>
    <property type="match status" value="1"/>
</dbReference>
<dbReference type="CDD" id="cd07990">
    <property type="entry name" value="LPLAT_LCLAT1-like"/>
    <property type="match status" value="1"/>
</dbReference>
<evidence type="ECO:0000259" key="5">
    <source>
        <dbReference type="SMART" id="SM00563"/>
    </source>
</evidence>
<reference evidence="6 7" key="1">
    <citation type="journal article" date="2023" name="Nat. Commun.">
        <title>Origin of minicircular mitochondrial genomes in red algae.</title>
        <authorList>
            <person name="Lee Y."/>
            <person name="Cho C.H."/>
            <person name="Lee Y.M."/>
            <person name="Park S.I."/>
            <person name="Yang J.H."/>
            <person name="West J.A."/>
            <person name="Bhattacharya D."/>
            <person name="Yoon H.S."/>
        </authorList>
    </citation>
    <scope>NUCLEOTIDE SEQUENCE [LARGE SCALE GENOMIC DNA]</scope>
    <source>
        <strain evidence="6 7">CCMP1338</strain>
        <tissue evidence="6">Whole cell</tissue>
    </source>
</reference>
<proteinExistence type="inferred from homology"/>
<comment type="similarity">
    <text evidence="1">Belongs to the 1-acyl-sn-glycerol-3-phosphate acyltransferase family.</text>
</comment>
<dbReference type="Proteomes" id="UP001157974">
    <property type="component" value="Unassembled WGS sequence"/>
</dbReference>
<sequence length="363" mass="41475">MPMDEGAADLVLRLVFLPGLLIAGLFYTLTSFWTVVVVFPLVKYTLQVLGKKQAVADICGWTVSHWLSPYTFHIERFGGLYLEVTGETLPGNERALVACNHRTWMDSVIMFCLARRSGRDGDLKFLAKRPLLLFPVYGLGAYFTQACVFIKRTSDKAKKKFEKVFSQLHDPNVKRPFWIVSYFEGTRLTKKKLAESRGFAKKRDLPVLNNVLLPRTKGFQMILNGLGDQIGAIYDITIGYRDDEDLNPLPPFLDTLSLFCFGKHRVVKVYQRRIDLKNVPTDNEEQMNKFLYNLYKEKDELLETFKRTGRFPGRPVPWKRETLAKTVVTQIVFSLTCAIMLGTAYTMLKSESVFSLAKAVLPL</sequence>
<dbReference type="AlphaFoldDB" id="A0AAV8UWC7"/>
<dbReference type="SMART" id="SM00563">
    <property type="entry name" value="PlsC"/>
    <property type="match status" value="1"/>
</dbReference>
<dbReference type="PANTHER" id="PTHR10983:SF16">
    <property type="entry name" value="LYSOCARDIOLIPIN ACYLTRANSFERASE 1"/>
    <property type="match status" value="1"/>
</dbReference>
<feature type="transmembrane region" description="Helical" evidence="4">
    <location>
        <begin position="20"/>
        <end position="42"/>
    </location>
</feature>
<dbReference type="InterPro" id="IPR032098">
    <property type="entry name" value="Acyltransf_C"/>
</dbReference>
<keyword evidence="2" id="KW-0808">Transferase</keyword>
<keyword evidence="4" id="KW-1133">Transmembrane helix</keyword>
<feature type="transmembrane region" description="Helical" evidence="4">
    <location>
        <begin position="327"/>
        <end position="348"/>
    </location>
</feature>
<dbReference type="Pfam" id="PF01553">
    <property type="entry name" value="Acyltransferase"/>
    <property type="match status" value="1"/>
</dbReference>
<evidence type="ECO:0000256" key="2">
    <source>
        <dbReference type="ARBA" id="ARBA00022679"/>
    </source>
</evidence>
<accession>A0AAV8UWC7</accession>
<keyword evidence="4" id="KW-0472">Membrane</keyword>
<feature type="domain" description="Phospholipid/glycerol acyltransferase" evidence="5">
    <location>
        <begin position="95"/>
        <end position="220"/>
    </location>
</feature>
<organism evidence="6 7">
    <name type="scientific">Rhodosorus marinus</name>
    <dbReference type="NCBI Taxonomy" id="101924"/>
    <lineage>
        <taxon>Eukaryota</taxon>
        <taxon>Rhodophyta</taxon>
        <taxon>Stylonematophyceae</taxon>
        <taxon>Stylonematales</taxon>
        <taxon>Stylonemataceae</taxon>
        <taxon>Rhodosorus</taxon>
    </lineage>
</organism>
<keyword evidence="3" id="KW-0012">Acyltransferase</keyword>